<organism evidence="5 6">
    <name type="scientific">Lottia gigantea</name>
    <name type="common">Giant owl limpet</name>
    <dbReference type="NCBI Taxonomy" id="225164"/>
    <lineage>
        <taxon>Eukaryota</taxon>
        <taxon>Metazoa</taxon>
        <taxon>Spiralia</taxon>
        <taxon>Lophotrochozoa</taxon>
        <taxon>Mollusca</taxon>
        <taxon>Gastropoda</taxon>
        <taxon>Patellogastropoda</taxon>
        <taxon>Lottioidea</taxon>
        <taxon>Lottiidae</taxon>
        <taxon>Lottia</taxon>
    </lineage>
</organism>
<dbReference type="OMA" id="AWKLSMT"/>
<evidence type="ECO:0000313" key="5">
    <source>
        <dbReference type="EMBL" id="ESP04598.1"/>
    </source>
</evidence>
<evidence type="ECO:0000313" key="6">
    <source>
        <dbReference type="Proteomes" id="UP000030746"/>
    </source>
</evidence>
<reference evidence="5 6" key="1">
    <citation type="journal article" date="2013" name="Nature">
        <title>Insights into bilaterian evolution from three spiralian genomes.</title>
        <authorList>
            <person name="Simakov O."/>
            <person name="Marletaz F."/>
            <person name="Cho S.J."/>
            <person name="Edsinger-Gonzales E."/>
            <person name="Havlak P."/>
            <person name="Hellsten U."/>
            <person name="Kuo D.H."/>
            <person name="Larsson T."/>
            <person name="Lv J."/>
            <person name="Arendt D."/>
            <person name="Savage R."/>
            <person name="Osoegawa K."/>
            <person name="de Jong P."/>
            <person name="Grimwood J."/>
            <person name="Chapman J.A."/>
            <person name="Shapiro H."/>
            <person name="Aerts A."/>
            <person name="Otillar R.P."/>
            <person name="Terry A.Y."/>
            <person name="Boore J.L."/>
            <person name="Grigoriev I.V."/>
            <person name="Lindberg D.R."/>
            <person name="Seaver E.C."/>
            <person name="Weisblat D.A."/>
            <person name="Putnam N.H."/>
            <person name="Rokhsar D.S."/>
        </authorList>
    </citation>
    <scope>NUCLEOTIDE SEQUENCE [LARGE SCALE GENOMIC DNA]</scope>
</reference>
<feature type="domain" description="DUF4200" evidence="4">
    <location>
        <begin position="108"/>
        <end position="225"/>
    </location>
</feature>
<proteinExistence type="predicted"/>
<dbReference type="GeneID" id="20233740"/>
<dbReference type="EMBL" id="KB199699">
    <property type="protein sequence ID" value="ESP04598.1"/>
    <property type="molecule type" value="Genomic_DNA"/>
</dbReference>
<evidence type="ECO:0000256" key="2">
    <source>
        <dbReference type="SAM" id="Coils"/>
    </source>
</evidence>
<evidence type="ECO:0000259" key="4">
    <source>
        <dbReference type="Pfam" id="PF13863"/>
    </source>
</evidence>
<feature type="compositionally biased region" description="Basic and acidic residues" evidence="3">
    <location>
        <begin position="243"/>
        <end position="263"/>
    </location>
</feature>
<dbReference type="PANTHER" id="PTHR21683">
    <property type="entry name" value="COILED-COIL DOMAIN-CONTAINING PROTEIN 42 LIKE-2-LIKE-RELATED"/>
    <property type="match status" value="1"/>
</dbReference>
<dbReference type="GO" id="GO:0005856">
    <property type="term" value="C:cytoskeleton"/>
    <property type="evidence" value="ECO:0007669"/>
    <property type="project" value="UniProtKB-ARBA"/>
</dbReference>
<dbReference type="CTD" id="20233740"/>
<feature type="compositionally biased region" description="Low complexity" evidence="3">
    <location>
        <begin position="284"/>
        <end position="305"/>
    </location>
</feature>
<dbReference type="AlphaFoldDB" id="V4B312"/>
<name>V4B312_LOTGI</name>
<dbReference type="STRING" id="225164.V4B312"/>
<dbReference type="KEGG" id="lgi:LOTGIDRAFT_135916"/>
<keyword evidence="6" id="KW-1185">Reference proteome</keyword>
<dbReference type="HOGENOM" id="CLU_026271_0_1_1"/>
<dbReference type="RefSeq" id="XP_009044767.1">
    <property type="nucleotide sequence ID" value="XM_009046519.1"/>
</dbReference>
<gene>
    <name evidence="5" type="ORF">LOTGIDRAFT_135916</name>
</gene>
<dbReference type="PANTHER" id="PTHR21683:SF3">
    <property type="entry name" value="CILIA AND FLAGELLA ASSOCIATED PROTEIN 100"/>
    <property type="match status" value="1"/>
</dbReference>
<feature type="compositionally biased region" description="Basic and acidic residues" evidence="3">
    <location>
        <begin position="462"/>
        <end position="508"/>
    </location>
</feature>
<accession>V4B312</accession>
<feature type="coiled-coil region" evidence="2">
    <location>
        <begin position="330"/>
        <end position="396"/>
    </location>
</feature>
<dbReference type="Proteomes" id="UP000030746">
    <property type="component" value="Unassembled WGS sequence"/>
</dbReference>
<evidence type="ECO:0000256" key="3">
    <source>
        <dbReference type="SAM" id="MobiDB-lite"/>
    </source>
</evidence>
<evidence type="ECO:0000256" key="1">
    <source>
        <dbReference type="ARBA" id="ARBA00023054"/>
    </source>
</evidence>
<protein>
    <recommendedName>
        <fullName evidence="4">DUF4200 domain-containing protein</fullName>
    </recommendedName>
</protein>
<dbReference type="OrthoDB" id="10264063at2759"/>
<feature type="coiled-coil region" evidence="2">
    <location>
        <begin position="122"/>
        <end position="155"/>
    </location>
</feature>
<feature type="region of interest" description="Disordered" evidence="3">
    <location>
        <begin position="231"/>
        <end position="314"/>
    </location>
</feature>
<dbReference type="InterPro" id="IPR025252">
    <property type="entry name" value="DUF4200"/>
</dbReference>
<feature type="region of interest" description="Disordered" evidence="3">
    <location>
        <begin position="462"/>
        <end position="547"/>
    </location>
</feature>
<sequence length="547" mass="64860">MFLFVDDLAPGSNPFTMPLDSDIFMLRDKERQKKKQERLKQRQLKVHEKTTYATRVNFRTASMIRPVDSDEEITEEDPDKSVAVKDDPEFTIKVTRDRHVEKESLAEYIAKKREMFLVQYSLGVKRDEMRKLEEIAQAEERKLELAEQYLEEDAAMFDEFLKENDKNSVEAIKLAEQETKLKLEKVAEIKRIHAQMMTIKSEISKYEDTLKEYQLYRKFLETLTPQEFLEEKMNEKKKRREERRKEREMNALNAKKSEMEQLEKQQSAESKIRKKFGKPGSVQKTSLSSTSSKKISETESPALSNLEDEDDSDEELELYFKDPQQLLDIFAELEEQNLSLIQNSQETEESLEEMKQNIKQTKRKMEKETQILKEQIDKLNTQIKKEEEKAADLKMKSKMFNYGEFKADDQEKMLASLNRKVEEVYRGCIGDNEANISTLQMLTNIENRLEELFQQIETMPQDKVEAAEKAKEKERRLKMREEKIEQQKKYQEERVRRALERAKAEPKKQTGKKLVFRSEPPQMRKKQDEGADQASKEEEELAYFFTW</sequence>
<dbReference type="InterPro" id="IPR051147">
    <property type="entry name" value="CFAP_domain-containing"/>
</dbReference>
<keyword evidence="1 2" id="KW-0175">Coiled coil</keyword>
<dbReference type="Pfam" id="PF13863">
    <property type="entry name" value="DUF4200"/>
    <property type="match status" value="1"/>
</dbReference>